<dbReference type="AlphaFoldDB" id="A0A4Q1D7L3"/>
<gene>
    <name evidence="1" type="ORF">ESB13_00155</name>
</gene>
<reference evidence="1 2" key="1">
    <citation type="submission" date="2019-01" db="EMBL/GenBank/DDBJ databases">
        <title>Filimonas sp. strain TTM-71.</title>
        <authorList>
            <person name="Chen W.-M."/>
        </authorList>
    </citation>
    <scope>NUCLEOTIDE SEQUENCE [LARGE SCALE GENOMIC DNA]</scope>
    <source>
        <strain evidence="1 2">TTM-71</strain>
    </source>
</reference>
<keyword evidence="2" id="KW-1185">Reference proteome</keyword>
<dbReference type="Proteomes" id="UP000290545">
    <property type="component" value="Unassembled WGS sequence"/>
</dbReference>
<evidence type="ECO:0000313" key="1">
    <source>
        <dbReference type="EMBL" id="RXK85277.1"/>
    </source>
</evidence>
<protein>
    <submittedName>
        <fullName evidence="1">Uncharacterized protein</fullName>
    </submittedName>
</protein>
<organism evidence="1 2">
    <name type="scientific">Filimonas effusa</name>
    <dbReference type="NCBI Taxonomy" id="2508721"/>
    <lineage>
        <taxon>Bacteria</taxon>
        <taxon>Pseudomonadati</taxon>
        <taxon>Bacteroidota</taxon>
        <taxon>Chitinophagia</taxon>
        <taxon>Chitinophagales</taxon>
        <taxon>Chitinophagaceae</taxon>
        <taxon>Filimonas</taxon>
    </lineage>
</organism>
<evidence type="ECO:0000313" key="2">
    <source>
        <dbReference type="Proteomes" id="UP000290545"/>
    </source>
</evidence>
<dbReference type="EMBL" id="SDHZ01000001">
    <property type="protein sequence ID" value="RXK85277.1"/>
    <property type="molecule type" value="Genomic_DNA"/>
</dbReference>
<accession>A0A4Q1D7L3</accession>
<name>A0A4Q1D7L3_9BACT</name>
<proteinExistence type="predicted"/>
<comment type="caution">
    <text evidence="1">The sequence shown here is derived from an EMBL/GenBank/DDBJ whole genome shotgun (WGS) entry which is preliminary data.</text>
</comment>
<sequence length="238" mass="27781">MRHLIIILWLIVMIQRGVSRKGQRQAALKRGNLKAHLRQLMQACTIHPTTKTTNWFWHAGPGEYNTKAGWYTSEEYQHVLKPVARDLAGFWVCILMQGLLDIIGPKMKRRQFLVADLDDLLEQDYLKELLILLHILNSYMSLFNFFFKKKKTITYLGRGGLKYFNGKDEFYIDTNNYYGKHISIEILWNNITPVDEKGNVTETEKKKIALNVKKELENDGIHVEITPPLSIDFIIENE</sequence>